<feature type="domain" description="RWD" evidence="6">
    <location>
        <begin position="459"/>
        <end position="567"/>
    </location>
</feature>
<dbReference type="PANTHER" id="PTHR46170">
    <property type="entry name" value="GATOR COMPLEX PROTEIN WDR59"/>
    <property type="match status" value="1"/>
</dbReference>
<dbReference type="PROSITE" id="PS50089">
    <property type="entry name" value="ZF_RING_2"/>
    <property type="match status" value="1"/>
</dbReference>
<feature type="compositionally biased region" description="Polar residues" evidence="4">
    <location>
        <begin position="1099"/>
        <end position="1115"/>
    </location>
</feature>
<dbReference type="GO" id="GO:1904263">
    <property type="term" value="P:positive regulation of TORC1 signaling"/>
    <property type="evidence" value="ECO:0007669"/>
    <property type="project" value="TreeGrafter"/>
</dbReference>
<feature type="region of interest" description="Disordered" evidence="4">
    <location>
        <begin position="584"/>
        <end position="603"/>
    </location>
</feature>
<keyword evidence="2" id="KW-0862">Zinc</keyword>
<dbReference type="SMART" id="SM00320">
    <property type="entry name" value="WD40"/>
    <property type="match status" value="6"/>
</dbReference>
<keyword evidence="2" id="KW-0863">Zinc-finger</keyword>
<dbReference type="EMBL" id="CH476616">
    <property type="protein sequence ID" value="EEP79637.1"/>
    <property type="molecule type" value="Genomic_DNA"/>
</dbReference>
<keyword evidence="2" id="KW-0479">Metal-binding</keyword>
<dbReference type="InParanoid" id="C4JPA1"/>
<evidence type="ECO:0000256" key="1">
    <source>
        <dbReference type="ARBA" id="ARBA00038452"/>
    </source>
</evidence>
<feature type="domain" description="RING-type" evidence="5">
    <location>
        <begin position="1282"/>
        <end position="1327"/>
    </location>
</feature>
<name>C4JPA1_UNCRE</name>
<dbReference type="eggNOG" id="KOG0309">
    <property type="taxonomic scope" value="Eukaryota"/>
</dbReference>
<feature type="compositionally biased region" description="Polar residues" evidence="4">
    <location>
        <begin position="1039"/>
        <end position="1056"/>
    </location>
</feature>
<evidence type="ECO:0000256" key="4">
    <source>
        <dbReference type="SAM" id="MobiDB-lite"/>
    </source>
</evidence>
<feature type="compositionally biased region" description="Polar residues" evidence="4">
    <location>
        <begin position="684"/>
        <end position="698"/>
    </location>
</feature>
<dbReference type="GO" id="GO:0034198">
    <property type="term" value="P:cellular response to amino acid starvation"/>
    <property type="evidence" value="ECO:0007669"/>
    <property type="project" value="TreeGrafter"/>
</dbReference>
<organism evidence="7 8">
    <name type="scientific">Uncinocarpus reesii (strain UAMH 1704)</name>
    <dbReference type="NCBI Taxonomy" id="336963"/>
    <lineage>
        <taxon>Eukaryota</taxon>
        <taxon>Fungi</taxon>
        <taxon>Dikarya</taxon>
        <taxon>Ascomycota</taxon>
        <taxon>Pezizomycotina</taxon>
        <taxon>Eurotiomycetes</taxon>
        <taxon>Eurotiomycetidae</taxon>
        <taxon>Onygenales</taxon>
        <taxon>Onygenaceae</taxon>
        <taxon>Uncinocarpus</taxon>
    </lineage>
</organism>
<keyword evidence="3" id="KW-0853">WD repeat</keyword>
<dbReference type="SUPFAM" id="SSF50978">
    <property type="entry name" value="WD40 repeat-like"/>
    <property type="match status" value="1"/>
</dbReference>
<dbReference type="SUPFAM" id="SSF57850">
    <property type="entry name" value="RING/U-box"/>
    <property type="match status" value="1"/>
</dbReference>
<evidence type="ECO:0000259" key="5">
    <source>
        <dbReference type="PROSITE" id="PS50089"/>
    </source>
</evidence>
<dbReference type="OrthoDB" id="311712at2759"/>
<feature type="repeat" description="WD" evidence="3">
    <location>
        <begin position="115"/>
        <end position="150"/>
    </location>
</feature>
<feature type="repeat" description="WD" evidence="3">
    <location>
        <begin position="202"/>
        <end position="244"/>
    </location>
</feature>
<dbReference type="GO" id="GO:0035859">
    <property type="term" value="C:Seh1-associated complex"/>
    <property type="evidence" value="ECO:0007669"/>
    <property type="project" value="TreeGrafter"/>
</dbReference>
<dbReference type="VEuPathDB" id="FungiDB:UREG_04483"/>
<dbReference type="InterPro" id="IPR036322">
    <property type="entry name" value="WD40_repeat_dom_sf"/>
</dbReference>
<evidence type="ECO:0000259" key="6">
    <source>
        <dbReference type="PROSITE" id="PS50908"/>
    </source>
</evidence>
<feature type="region of interest" description="Disordered" evidence="4">
    <location>
        <begin position="381"/>
        <end position="401"/>
    </location>
</feature>
<dbReference type="OMA" id="TDVCAHN"/>
<dbReference type="InterPro" id="IPR049567">
    <property type="entry name" value="WDR59-like"/>
</dbReference>
<evidence type="ECO:0000256" key="2">
    <source>
        <dbReference type="PROSITE-ProRule" id="PRU00175"/>
    </source>
</evidence>
<dbReference type="KEGG" id="ure:UREG_04483"/>
<proteinExistence type="inferred from homology"/>
<comment type="similarity">
    <text evidence="1">Belongs to the WD repeat WDR59 family.</text>
</comment>
<dbReference type="InterPro" id="IPR006575">
    <property type="entry name" value="RWD_dom"/>
</dbReference>
<dbReference type="PROSITE" id="PS50908">
    <property type="entry name" value="RWD"/>
    <property type="match status" value="1"/>
</dbReference>
<feature type="region of interest" description="Disordered" evidence="4">
    <location>
        <begin position="684"/>
        <end position="721"/>
    </location>
</feature>
<protein>
    <recommendedName>
        <fullName evidence="9">WD repeat protein</fullName>
    </recommendedName>
</protein>
<evidence type="ECO:0000256" key="3">
    <source>
        <dbReference type="PROSITE-ProRule" id="PRU00221"/>
    </source>
</evidence>
<dbReference type="GO" id="GO:0008270">
    <property type="term" value="F:zinc ion binding"/>
    <property type="evidence" value="ECO:0007669"/>
    <property type="project" value="UniProtKB-KW"/>
</dbReference>
<reference evidence="8" key="1">
    <citation type="journal article" date="2009" name="Genome Res.">
        <title>Comparative genomic analyses of the human fungal pathogens Coccidioides and their relatives.</title>
        <authorList>
            <person name="Sharpton T.J."/>
            <person name="Stajich J.E."/>
            <person name="Rounsley S.D."/>
            <person name="Gardner M.J."/>
            <person name="Wortman J.R."/>
            <person name="Jordar V.S."/>
            <person name="Maiti R."/>
            <person name="Kodira C.D."/>
            <person name="Neafsey D.E."/>
            <person name="Zeng Q."/>
            <person name="Hung C.-Y."/>
            <person name="McMahan C."/>
            <person name="Muszewska A."/>
            <person name="Grynberg M."/>
            <person name="Mandel M.A."/>
            <person name="Kellner E.M."/>
            <person name="Barker B.M."/>
            <person name="Galgiani J.N."/>
            <person name="Orbach M.J."/>
            <person name="Kirkland T.N."/>
            <person name="Cole G.T."/>
            <person name="Henn M.R."/>
            <person name="Birren B.W."/>
            <person name="Taylor J.W."/>
        </authorList>
    </citation>
    <scope>NUCLEOTIDE SEQUENCE [LARGE SCALE GENOMIC DNA]</scope>
    <source>
        <strain evidence="8">UAMH 1704</strain>
    </source>
</reference>
<dbReference type="InterPro" id="IPR001841">
    <property type="entry name" value="Znf_RING"/>
</dbReference>
<sequence>MTSPSESKAPFSAYDSPTFGEDSSFHIDQPIGSMSISPCGRDVVLASKEGLHVIDLDSPYSPPRYLPHRTPWEVADVQWSPFAARDWWVVSTSNQKALVWNLAMRSWENPIEHVLHAHSRAITDINFSAHHPDILSTCAVDSFVHCWDLRIPAKPVVSFSDWFAGATQVKWNRQDSHVIASSHDRFLHIWDDRKGVVPIRTIEAHNTKIYGLDWNRMRPEGIVTCSLDKTIKFWDYSVDSDIPEKVIHTSFPVWRARHTPFGWGVLAMPQRGNNDLHLYSRTFKDANNDNDEPPLVHSFPGHKAQVKEFLWRPRGSVIDGLDHREFQLVSWGADKELRLHRVKPEILKGVGYEKGKSFNPSLNLTRKGAIYKTFHEEPGGVEPLEQLDGSHPNHKSGSYRQAASGIGGISMPYSRRWTQGGPRVLYGIHGKSPLRADMNPISWMRGVKVSGWDVETLGDEITHVGERFTRVSFESVNVAQRKATISLHGPWSPDNTSVFLRIDIKFPINYPKTAAPVFNVQKTSSVTPQLAKSLTSGLKTVSEAYLSRERGCLEGILRFLLGEYTPEEIVAMMQEETGEVLKSPGLLGDGESSDEDEDVGHFQGNDLAMSSSELLRPVNANVMVPVARVCSAVWSNDGRLVCFFPPKEEKVASFLDSIGLREMTRLSRSNRVFEAFGRFQTSSPGPNTIAGTGASNGPLTDDAASEYSDGSYESSSSSGSSDLLGALPQHFGVQRISNLALSRAKSTDNSQKSTTGVSIMKPSNSKRYNTICIHNLTDILPAKYDLAERYITHGNTSEVCTHNMAVAASFGNAELARTWGLLKMLLAEQYYVDNISLPNNAFQPARQAVNQVKKIDSGVDLTQDNTTTTNWSKGDIWGNHPFGARWFLPALFDHFERLGDVQMLGMLTCLLMDPVSGGSNYTTNQQNEMLELHRNPSFSVEHISPPPHLQRGHSNSGSFYVSPVKETHLVSTSYGSACSSTDMWQSGTPPLYSTGATPPTAMRNSRLDVERKSQKLAIPISSSPNQSSDPRNLNVGPTLASSLSRSLPNEPLTGSSPLGGIEKNKPSPAGSLATSGWQGNAPAGKIPSAIPDYMHASTAPPSQAPSDTEVETWTSSKSIRSAEKLSTKSKFLTKSPKDIQVVFKHRGEFDDDDSSHASLMTHGRMSTLLAYRAAYANLLFAWNLPIAAREILGVACDDKHLLLGQSNLRDSEVSFHLNPRVVGQVAGLELQQHCFACGSPLHISIFARSEPKKLTTRNKRSTDRPSLKCTECNAGPQKRLLCTICGRMMDAAFVPDLICGHVSCHTCHEQWLTFDENCHDSMMLTCPATCECLPSSREASNLSVTAESQDEATWDNSSQLTHRSMIDLQTQCRKRLPKQLSTYKRQRSTKQSKTKALLRLLISVQNASKKVRLKNILVR</sequence>
<dbReference type="RefSeq" id="XP_002544966.1">
    <property type="nucleotide sequence ID" value="XM_002544920.1"/>
</dbReference>
<dbReference type="PROSITE" id="PS50082">
    <property type="entry name" value="WD_REPEATS_2"/>
    <property type="match status" value="2"/>
</dbReference>
<accession>C4JPA1</accession>
<gene>
    <name evidence="7" type="ORF">UREG_04483</name>
</gene>
<keyword evidence="8" id="KW-1185">Reference proteome</keyword>
<evidence type="ECO:0000313" key="7">
    <source>
        <dbReference type="EMBL" id="EEP79637.1"/>
    </source>
</evidence>
<feature type="compositionally biased region" description="Low complexity" evidence="4">
    <location>
        <begin position="705"/>
        <end position="721"/>
    </location>
</feature>
<dbReference type="STRING" id="336963.C4JPA1"/>
<feature type="region of interest" description="Disordered" evidence="4">
    <location>
        <begin position="989"/>
        <end position="1115"/>
    </location>
</feature>
<evidence type="ECO:0008006" key="9">
    <source>
        <dbReference type="Google" id="ProtNLM"/>
    </source>
</evidence>
<dbReference type="Pfam" id="PF00400">
    <property type="entry name" value="WD40"/>
    <property type="match status" value="2"/>
</dbReference>
<dbReference type="Proteomes" id="UP000002058">
    <property type="component" value="Unassembled WGS sequence"/>
</dbReference>
<dbReference type="HOGENOM" id="CLU_001497_3_0_1"/>
<dbReference type="Gene3D" id="2.130.10.10">
    <property type="entry name" value="YVTN repeat-like/Quinoprotein amine dehydrogenase"/>
    <property type="match status" value="1"/>
</dbReference>
<dbReference type="InterPro" id="IPR001680">
    <property type="entry name" value="WD40_rpt"/>
</dbReference>
<dbReference type="FunCoup" id="C4JPA1">
    <property type="interactions" value="320"/>
</dbReference>
<dbReference type="GO" id="GO:0005774">
    <property type="term" value="C:vacuolar membrane"/>
    <property type="evidence" value="ECO:0007669"/>
    <property type="project" value="TreeGrafter"/>
</dbReference>
<dbReference type="GeneID" id="8442347"/>
<dbReference type="PANTHER" id="PTHR46170:SF1">
    <property type="entry name" value="GATOR COMPLEX PROTEIN WDR59"/>
    <property type="match status" value="1"/>
</dbReference>
<dbReference type="InterPro" id="IPR015943">
    <property type="entry name" value="WD40/YVTN_repeat-like_dom_sf"/>
</dbReference>
<evidence type="ECO:0000313" key="8">
    <source>
        <dbReference type="Proteomes" id="UP000002058"/>
    </source>
</evidence>
<dbReference type="GO" id="GO:0035591">
    <property type="term" value="F:signaling adaptor activity"/>
    <property type="evidence" value="ECO:0007669"/>
    <property type="project" value="TreeGrafter"/>
</dbReference>
<feature type="compositionally biased region" description="Polar residues" evidence="4">
    <location>
        <begin position="1020"/>
        <end position="1031"/>
    </location>
</feature>